<evidence type="ECO:0000313" key="5">
    <source>
        <dbReference type="Proteomes" id="UP001568894"/>
    </source>
</evidence>
<comment type="caution">
    <text evidence="4">The sequence shown here is derived from an EMBL/GenBank/DDBJ whole genome shotgun (WGS) entry which is preliminary data.</text>
</comment>
<organism evidence="4 5">
    <name type="scientific">Flavobacterium frigidarium</name>
    <dbReference type="NCBI Taxonomy" id="99286"/>
    <lineage>
        <taxon>Bacteria</taxon>
        <taxon>Pseudomonadati</taxon>
        <taxon>Bacteroidota</taxon>
        <taxon>Flavobacteriia</taxon>
        <taxon>Flavobacteriales</taxon>
        <taxon>Flavobacteriaceae</taxon>
        <taxon>Flavobacterium</taxon>
    </lineage>
</organism>
<dbReference type="Pfam" id="PF00440">
    <property type="entry name" value="TetR_N"/>
    <property type="match status" value="1"/>
</dbReference>
<dbReference type="EMBL" id="JASMRN010000003">
    <property type="protein sequence ID" value="MEZ7514659.1"/>
    <property type="molecule type" value="Genomic_DNA"/>
</dbReference>
<protein>
    <submittedName>
        <fullName evidence="4">TetR/AcrR family transcriptional regulator</fullName>
    </submittedName>
</protein>
<dbReference type="RefSeq" id="WP_371568652.1">
    <property type="nucleotide sequence ID" value="NZ_JASMRN010000003.1"/>
</dbReference>
<dbReference type="Proteomes" id="UP001568894">
    <property type="component" value="Unassembled WGS sequence"/>
</dbReference>
<dbReference type="Pfam" id="PF16295">
    <property type="entry name" value="TetR_C_10"/>
    <property type="match status" value="1"/>
</dbReference>
<dbReference type="InterPro" id="IPR050109">
    <property type="entry name" value="HTH-type_TetR-like_transc_reg"/>
</dbReference>
<keyword evidence="5" id="KW-1185">Reference proteome</keyword>
<keyword evidence="1 2" id="KW-0238">DNA-binding</keyword>
<dbReference type="SUPFAM" id="SSF46689">
    <property type="entry name" value="Homeodomain-like"/>
    <property type="match status" value="1"/>
</dbReference>
<dbReference type="PANTHER" id="PTHR30055">
    <property type="entry name" value="HTH-TYPE TRANSCRIPTIONAL REGULATOR RUTR"/>
    <property type="match status" value="1"/>
</dbReference>
<feature type="DNA-binding region" description="H-T-H motif" evidence="2">
    <location>
        <begin position="24"/>
        <end position="43"/>
    </location>
</feature>
<evidence type="ECO:0000256" key="2">
    <source>
        <dbReference type="PROSITE-ProRule" id="PRU00335"/>
    </source>
</evidence>
<gene>
    <name evidence="4" type="ORF">QO192_05095</name>
</gene>
<evidence type="ECO:0000256" key="1">
    <source>
        <dbReference type="ARBA" id="ARBA00023125"/>
    </source>
</evidence>
<sequence length="183" mass="20634">MTKKDSILLAALQLLAERGVHNTPMSAVAKVAGTGMGTIYNYFPTKEVLINDIYVYIKQQELSMFAPFKKDMAVKIQFEQYFKSIIDFFRKNPPYFMFMEQLQASPIITNDSKNSGLTAVKSVYDLIEKGKLDGIIKDIDTAELIQFVGGAVFSFLRNNSTKVTITENLTNNHIKMAWDAIKA</sequence>
<proteinExistence type="predicted"/>
<dbReference type="PRINTS" id="PR00455">
    <property type="entry name" value="HTHTETR"/>
</dbReference>
<feature type="domain" description="HTH tetR-type" evidence="3">
    <location>
        <begin position="1"/>
        <end position="61"/>
    </location>
</feature>
<dbReference type="PROSITE" id="PS50977">
    <property type="entry name" value="HTH_TETR_2"/>
    <property type="match status" value="1"/>
</dbReference>
<dbReference type="PANTHER" id="PTHR30055:SF207">
    <property type="entry name" value="HTH-TYPE TRANSCRIPTIONAL REPRESSOR FATR"/>
    <property type="match status" value="1"/>
</dbReference>
<dbReference type="InterPro" id="IPR032551">
    <property type="entry name" value="BscR_C"/>
</dbReference>
<reference evidence="4 5" key="1">
    <citation type="submission" date="2023-05" db="EMBL/GenBank/DDBJ databases">
        <title>Adaptations of aquatic viruses from atmosphere-close ecosystems of the Central Arctic Ocean.</title>
        <authorList>
            <person name="Rahlff J."/>
            <person name="Holmfeldt K."/>
        </authorList>
    </citation>
    <scope>NUCLEOTIDE SEQUENCE [LARGE SCALE GENOMIC DNA]</scope>
    <source>
        <strain evidence="4 5">Arc14</strain>
    </source>
</reference>
<accession>A0ABV4KAK8</accession>
<evidence type="ECO:0000313" key="4">
    <source>
        <dbReference type="EMBL" id="MEZ7514659.1"/>
    </source>
</evidence>
<name>A0ABV4KAK8_9FLAO</name>
<dbReference type="InterPro" id="IPR001647">
    <property type="entry name" value="HTH_TetR"/>
</dbReference>
<dbReference type="Gene3D" id="1.10.357.10">
    <property type="entry name" value="Tetracycline Repressor, domain 2"/>
    <property type="match status" value="1"/>
</dbReference>
<dbReference type="InterPro" id="IPR009057">
    <property type="entry name" value="Homeodomain-like_sf"/>
</dbReference>
<evidence type="ECO:0000259" key="3">
    <source>
        <dbReference type="PROSITE" id="PS50977"/>
    </source>
</evidence>